<accession>A0ABU1AAS5</accession>
<dbReference type="InterPro" id="IPR001173">
    <property type="entry name" value="Glyco_trans_2-like"/>
</dbReference>
<organism evidence="2 3">
    <name type="scientific">Lactiplantibacillus brownii</name>
    <dbReference type="NCBI Taxonomy" id="3069269"/>
    <lineage>
        <taxon>Bacteria</taxon>
        <taxon>Bacillati</taxon>
        <taxon>Bacillota</taxon>
        <taxon>Bacilli</taxon>
        <taxon>Lactobacillales</taxon>
        <taxon>Lactobacillaceae</taxon>
        <taxon>Lactiplantibacillus</taxon>
    </lineage>
</organism>
<dbReference type="SUPFAM" id="SSF53448">
    <property type="entry name" value="Nucleotide-diphospho-sugar transferases"/>
    <property type="match status" value="1"/>
</dbReference>
<evidence type="ECO:0000313" key="3">
    <source>
        <dbReference type="Proteomes" id="UP001227831"/>
    </source>
</evidence>
<feature type="domain" description="Glycosyltransferase 2-like" evidence="1">
    <location>
        <begin position="5"/>
        <end position="151"/>
    </location>
</feature>
<dbReference type="Gene3D" id="3.90.550.10">
    <property type="entry name" value="Spore Coat Polysaccharide Biosynthesis Protein SpsA, Chain A"/>
    <property type="match status" value="1"/>
</dbReference>
<dbReference type="PANTHER" id="PTHR43179:SF10">
    <property type="entry name" value="GLYCOSYL TRANSFERASE"/>
    <property type="match status" value="1"/>
</dbReference>
<dbReference type="GO" id="GO:0016757">
    <property type="term" value="F:glycosyltransferase activity"/>
    <property type="evidence" value="ECO:0007669"/>
    <property type="project" value="UniProtKB-KW"/>
</dbReference>
<keyword evidence="2" id="KW-0808">Transferase</keyword>
<sequence length="260" mass="30372">MSELSISIVLYNNSAGQIDKVVKNLLNVTRSFTGVEIFLINNSRDNYYLNWFLKRYENSKQIHIVTADKNRGFGAGNNLVLNRLNSEYHIVMNPDVMISDALELKKMVHYMDENTEYGLLSPVVKFPDGKVQHLLKQKSNVLDMALRFTGFPGFSSRKEKFVSLPDGYASTHPAENVPGSFMLFRTKILKDIDGFDQNYFLYMEDCDITMKINQVSQTIFYSEAYVYHEWQRENKKSLRGIIRMLQSMVKYFNKWGWQLY</sequence>
<protein>
    <submittedName>
        <fullName evidence="2">Glycosyltransferase</fullName>
        <ecNumber evidence="2">2.4.-.-</ecNumber>
    </submittedName>
</protein>
<name>A0ABU1AAS5_9LACO</name>
<dbReference type="EMBL" id="JAVCWF010000001">
    <property type="protein sequence ID" value="MDQ7937740.1"/>
    <property type="molecule type" value="Genomic_DNA"/>
</dbReference>
<dbReference type="Pfam" id="PF00535">
    <property type="entry name" value="Glycos_transf_2"/>
    <property type="match status" value="1"/>
</dbReference>
<dbReference type="InterPro" id="IPR029044">
    <property type="entry name" value="Nucleotide-diphossugar_trans"/>
</dbReference>
<dbReference type="PANTHER" id="PTHR43179">
    <property type="entry name" value="RHAMNOSYLTRANSFERASE WBBL"/>
    <property type="match status" value="1"/>
</dbReference>
<reference evidence="2 3" key="1">
    <citation type="journal article" date="2023" name="Int. J. Syst. Evol. Microbiol.">
        <title>Lactiplantibacillus brownii sp. nov., a novel psychrotolerant species isolated from sauerkraut.</title>
        <authorList>
            <person name="Heng Y.C."/>
            <person name="Silvaraju S."/>
            <person name="Lee J.K.Y."/>
            <person name="Kittelmann S."/>
        </authorList>
    </citation>
    <scope>NUCLEOTIDE SEQUENCE [LARGE SCALE GENOMIC DNA]</scope>
    <source>
        <strain evidence="2 3">WILCCON 0030</strain>
    </source>
</reference>
<dbReference type="EC" id="2.4.-.-" evidence="2"/>
<keyword evidence="2" id="KW-0328">Glycosyltransferase</keyword>
<dbReference type="Proteomes" id="UP001227831">
    <property type="component" value="Unassembled WGS sequence"/>
</dbReference>
<keyword evidence="3" id="KW-1185">Reference proteome</keyword>
<dbReference type="RefSeq" id="WP_308703463.1">
    <property type="nucleotide sequence ID" value="NZ_AP027463.1"/>
</dbReference>
<proteinExistence type="predicted"/>
<evidence type="ECO:0000313" key="2">
    <source>
        <dbReference type="EMBL" id="MDQ7937740.1"/>
    </source>
</evidence>
<evidence type="ECO:0000259" key="1">
    <source>
        <dbReference type="Pfam" id="PF00535"/>
    </source>
</evidence>
<gene>
    <name evidence="2" type="ORF">RA086_08980</name>
</gene>
<comment type="caution">
    <text evidence="2">The sequence shown here is derived from an EMBL/GenBank/DDBJ whole genome shotgun (WGS) entry which is preliminary data.</text>
</comment>